<dbReference type="Proteomes" id="UP001146067">
    <property type="component" value="Unassembled WGS sequence"/>
</dbReference>
<organism evidence="1 2">
    <name type="scientific">Glycomyces luteolus</name>
    <dbReference type="NCBI Taxonomy" id="2670330"/>
    <lineage>
        <taxon>Bacteria</taxon>
        <taxon>Bacillati</taxon>
        <taxon>Actinomycetota</taxon>
        <taxon>Actinomycetes</taxon>
        <taxon>Glycomycetales</taxon>
        <taxon>Glycomycetaceae</taxon>
        <taxon>Glycomyces</taxon>
    </lineage>
</organism>
<evidence type="ECO:0000313" key="2">
    <source>
        <dbReference type="Proteomes" id="UP001146067"/>
    </source>
</evidence>
<evidence type="ECO:0000313" key="1">
    <source>
        <dbReference type="EMBL" id="MDA1362177.1"/>
    </source>
</evidence>
<accession>A0A9X3PED1</accession>
<gene>
    <name evidence="1" type="ORF">O1R50_21300</name>
</gene>
<protein>
    <submittedName>
        <fullName evidence="1">Uncharacterized protein</fullName>
    </submittedName>
</protein>
<dbReference type="RefSeq" id="WP_270112230.1">
    <property type="nucleotide sequence ID" value="NZ_JAPZVP010000020.1"/>
</dbReference>
<reference evidence="1" key="1">
    <citation type="submission" date="2022-12" db="EMBL/GenBank/DDBJ databases">
        <title>Gycomyces niveus sp.nov.,a novel actinomycete isolated from soil in Shouguan.</title>
        <authorList>
            <person name="Yang X."/>
        </authorList>
    </citation>
    <scope>NUCLEOTIDE SEQUENCE</scope>
    <source>
        <strain evidence="1">NEAU-A15</strain>
    </source>
</reference>
<keyword evidence="2" id="KW-1185">Reference proteome</keyword>
<comment type="caution">
    <text evidence="1">The sequence shown here is derived from an EMBL/GenBank/DDBJ whole genome shotgun (WGS) entry which is preliminary data.</text>
</comment>
<sequence length="620" mass="64407">MSSAAVGTVVLPTGDRVTVAPNGVTGIEPAVGREDVHFLALTRPSGDRIVVPSDKVEAIRSGEEDARRYNVTQLLEGGHTDAAAVPTAELDGRDYDGLVPTGGEMSAAADTQKLTVAIADTSGAVPDGNLIGAYNAATGEEGYFSFDERGVATAELPQGEYLVFGEIWNEAADGSSTELVMGITTVTLANKPVKTEFNGADASPVTVEVDQPDAVVDSAILGVGFQGASEVEGTGSGIMGFPGPETDVFVLPEPEMPEGPVLDFIYQPMLSSPAGAEEPYLYNLAFGDIGGYPEDLSFYVSDDELAVEKTTYNSFGTELSGTTCDSGNPTSSVNAGWCLEIPTDAPSTRTDYRSAGPEVEWSGYNEFGVFNDEGTMLDGFADTYTGAVLETGDTAVTKGHGLFGAGAPEMILAGGDTASATTYLYPAVGYNDESVKLVGYSGTAELSLNGEVLGSFDGTASALVVDAALTKAGRYTLTTETTRGTDTVPFGTSNTSAWSFDLDPNALADGEESRPSLPVVAMRSDGVESGYAVAAEPLDISLDLAVARHAAPVIAESMTFQVSYDDGASWTEVPLDFDGCTATATLEHPEGAEFASTRFTATDDAGTEVEQTTIRSFGLK</sequence>
<name>A0A9X3PED1_9ACTN</name>
<dbReference type="EMBL" id="JAPZVP010000020">
    <property type="protein sequence ID" value="MDA1362177.1"/>
    <property type="molecule type" value="Genomic_DNA"/>
</dbReference>
<dbReference type="AlphaFoldDB" id="A0A9X3PED1"/>
<proteinExistence type="predicted"/>